<feature type="compositionally biased region" description="Acidic residues" evidence="1">
    <location>
        <begin position="74"/>
        <end position="93"/>
    </location>
</feature>
<sequence>MTEPRRSTVYDFSDLRLHPDGSRVYQKDSNRQLWLANKVVQTANNTWIATDAGGSMKVSSFRSRVKNNTKQGDDEAEEFNLDDVSGGEEDQDEGQEKGTSADEETQSGQKRGLKKKVDGRTVKRRKFLEDFSYLGSPDVNTPSSQAAAPMELHPPIPHHEPFPFEPSADLLKFIHRFAAEFYTERGELLNVSKEYRKERKARRLKRLANAKKQGEVKESQKRGKGKEKAADSASEDEDEDSDLEHEQNEHEGRSESESDGEDPQHGNNTNSESEYLSGDASTKGEGTSTKVQKGNMGTQKRLRWKGKKRAEMLYKDMYKIFDGSALLALGMLVQEHIASLLMSQPPEGWEDQVKRTFGQPEADDDSNDVGQGHSGDGPLSTYHDVVADNHPKDTAENDVESNIDIESQEAQHYSGSKDPSGQNKFPIPQHESDVEDSSSSTSTSAGISANESNEDES</sequence>
<protein>
    <submittedName>
        <fullName evidence="2">Uncharacterized protein</fullName>
    </submittedName>
</protein>
<evidence type="ECO:0000256" key="1">
    <source>
        <dbReference type="SAM" id="MobiDB-lite"/>
    </source>
</evidence>
<feature type="region of interest" description="Disordered" evidence="1">
    <location>
        <begin position="197"/>
        <end position="306"/>
    </location>
</feature>
<comment type="caution">
    <text evidence="2">The sequence shown here is derived from an EMBL/GenBank/DDBJ whole genome shotgun (WGS) entry which is preliminary data.</text>
</comment>
<name>A0A409YUA7_9AGAR</name>
<dbReference type="Proteomes" id="UP000284842">
    <property type="component" value="Unassembled WGS sequence"/>
</dbReference>
<feature type="compositionally biased region" description="Polar residues" evidence="1">
    <location>
        <begin position="284"/>
        <end position="298"/>
    </location>
</feature>
<organism evidence="2 3">
    <name type="scientific">Panaeolus cyanescens</name>
    <dbReference type="NCBI Taxonomy" id="181874"/>
    <lineage>
        <taxon>Eukaryota</taxon>
        <taxon>Fungi</taxon>
        <taxon>Dikarya</taxon>
        <taxon>Basidiomycota</taxon>
        <taxon>Agaricomycotina</taxon>
        <taxon>Agaricomycetes</taxon>
        <taxon>Agaricomycetidae</taxon>
        <taxon>Agaricales</taxon>
        <taxon>Agaricineae</taxon>
        <taxon>Galeropsidaceae</taxon>
        <taxon>Panaeolus</taxon>
    </lineage>
</organism>
<feature type="compositionally biased region" description="Acidic residues" evidence="1">
    <location>
        <begin position="396"/>
        <end position="407"/>
    </location>
</feature>
<feature type="compositionally biased region" description="Basic and acidic residues" evidence="1">
    <location>
        <begin position="244"/>
        <end position="256"/>
    </location>
</feature>
<feature type="region of interest" description="Disordered" evidence="1">
    <location>
        <begin position="61"/>
        <end position="118"/>
    </location>
</feature>
<feature type="compositionally biased region" description="Basic and acidic residues" evidence="1">
    <location>
        <begin position="385"/>
        <end position="395"/>
    </location>
</feature>
<proteinExistence type="predicted"/>
<dbReference type="EMBL" id="NHTK01000605">
    <property type="protein sequence ID" value="PPR06617.1"/>
    <property type="molecule type" value="Genomic_DNA"/>
</dbReference>
<reference evidence="2 3" key="1">
    <citation type="journal article" date="2018" name="Evol. Lett.">
        <title>Horizontal gene cluster transfer increased hallucinogenic mushroom diversity.</title>
        <authorList>
            <person name="Reynolds H.T."/>
            <person name="Vijayakumar V."/>
            <person name="Gluck-Thaler E."/>
            <person name="Korotkin H.B."/>
            <person name="Matheny P.B."/>
            <person name="Slot J.C."/>
        </authorList>
    </citation>
    <scope>NUCLEOTIDE SEQUENCE [LARGE SCALE GENOMIC DNA]</scope>
    <source>
        <strain evidence="2 3">2629</strain>
    </source>
</reference>
<feature type="compositionally biased region" description="Polar residues" evidence="1">
    <location>
        <begin position="408"/>
        <end position="423"/>
    </location>
</feature>
<accession>A0A409YUA7</accession>
<dbReference type="InParanoid" id="A0A409YUA7"/>
<gene>
    <name evidence="2" type="ORF">CVT24_001724</name>
</gene>
<feature type="compositionally biased region" description="Acidic residues" evidence="1">
    <location>
        <begin position="233"/>
        <end position="243"/>
    </location>
</feature>
<feature type="compositionally biased region" description="Polar residues" evidence="1">
    <location>
        <begin position="61"/>
        <end position="70"/>
    </location>
</feature>
<dbReference type="STRING" id="181874.A0A409YUA7"/>
<feature type="compositionally biased region" description="Basic and acidic residues" evidence="1">
    <location>
        <begin position="212"/>
        <end position="230"/>
    </location>
</feature>
<feature type="region of interest" description="Disordered" evidence="1">
    <location>
        <begin position="349"/>
        <end position="457"/>
    </location>
</feature>
<feature type="compositionally biased region" description="Polar residues" evidence="1">
    <location>
        <begin position="265"/>
        <end position="274"/>
    </location>
</feature>
<keyword evidence="3" id="KW-1185">Reference proteome</keyword>
<evidence type="ECO:0000313" key="3">
    <source>
        <dbReference type="Proteomes" id="UP000284842"/>
    </source>
</evidence>
<feature type="compositionally biased region" description="Basic residues" evidence="1">
    <location>
        <begin position="198"/>
        <end position="209"/>
    </location>
</feature>
<dbReference type="OrthoDB" id="2565191at2759"/>
<evidence type="ECO:0000313" key="2">
    <source>
        <dbReference type="EMBL" id="PPR06617.1"/>
    </source>
</evidence>
<dbReference type="AlphaFoldDB" id="A0A409YUA7"/>